<evidence type="ECO:0000256" key="1">
    <source>
        <dbReference type="SAM" id="MobiDB-lite"/>
    </source>
</evidence>
<gene>
    <name evidence="2" type="ORF">GCM10022214_42640</name>
</gene>
<dbReference type="Proteomes" id="UP001500683">
    <property type="component" value="Unassembled WGS sequence"/>
</dbReference>
<name>A0ABP7W3H9_9ACTN</name>
<dbReference type="EMBL" id="BAAAZG010000026">
    <property type="protein sequence ID" value="GAA4079656.1"/>
    <property type="molecule type" value="Genomic_DNA"/>
</dbReference>
<protein>
    <recommendedName>
        <fullName evidence="4">Secreted protein</fullName>
    </recommendedName>
</protein>
<reference evidence="3" key="1">
    <citation type="journal article" date="2019" name="Int. J. Syst. Evol. Microbiol.">
        <title>The Global Catalogue of Microorganisms (GCM) 10K type strain sequencing project: providing services to taxonomists for standard genome sequencing and annotation.</title>
        <authorList>
            <consortium name="The Broad Institute Genomics Platform"/>
            <consortium name="The Broad Institute Genome Sequencing Center for Infectious Disease"/>
            <person name="Wu L."/>
            <person name="Ma J."/>
        </authorList>
    </citation>
    <scope>NUCLEOTIDE SEQUENCE [LARGE SCALE GENOMIC DNA]</scope>
    <source>
        <strain evidence="3">JCM 16702</strain>
    </source>
</reference>
<sequence length="94" mass="9935">MPAAMLTIFGLRALTCGVSGVMLGGHRGCPKLENLGAPGPPRPPPPAAFRHHQRGSHSPRPAATARRPDGAGAYDKDPPTASRMEKRIWHAVPT</sequence>
<evidence type="ECO:0000313" key="2">
    <source>
        <dbReference type="EMBL" id="GAA4079656.1"/>
    </source>
</evidence>
<feature type="compositionally biased region" description="Pro residues" evidence="1">
    <location>
        <begin position="38"/>
        <end position="47"/>
    </location>
</feature>
<proteinExistence type="predicted"/>
<evidence type="ECO:0008006" key="4">
    <source>
        <dbReference type="Google" id="ProtNLM"/>
    </source>
</evidence>
<evidence type="ECO:0000313" key="3">
    <source>
        <dbReference type="Proteomes" id="UP001500683"/>
    </source>
</evidence>
<keyword evidence="3" id="KW-1185">Reference proteome</keyword>
<comment type="caution">
    <text evidence="2">The sequence shown here is derived from an EMBL/GenBank/DDBJ whole genome shotgun (WGS) entry which is preliminary data.</text>
</comment>
<feature type="compositionally biased region" description="Basic and acidic residues" evidence="1">
    <location>
        <begin position="66"/>
        <end position="88"/>
    </location>
</feature>
<feature type="region of interest" description="Disordered" evidence="1">
    <location>
        <begin position="27"/>
        <end position="94"/>
    </location>
</feature>
<organism evidence="2 3">
    <name type="scientific">Actinomadura miaoliensis</name>
    <dbReference type="NCBI Taxonomy" id="430685"/>
    <lineage>
        <taxon>Bacteria</taxon>
        <taxon>Bacillati</taxon>
        <taxon>Actinomycetota</taxon>
        <taxon>Actinomycetes</taxon>
        <taxon>Streptosporangiales</taxon>
        <taxon>Thermomonosporaceae</taxon>
        <taxon>Actinomadura</taxon>
    </lineage>
</organism>
<accession>A0ABP7W3H9</accession>